<feature type="region of interest" description="Disordered" evidence="1">
    <location>
        <begin position="1"/>
        <end position="30"/>
    </location>
</feature>
<proteinExistence type="predicted"/>
<reference evidence="3 4" key="1">
    <citation type="journal article" date="2022" name="Allergy">
        <title>Genome assembly and annotation of Periplaneta americana reveal a comprehensive cockroach allergen profile.</title>
        <authorList>
            <person name="Wang L."/>
            <person name="Xiong Q."/>
            <person name="Saelim N."/>
            <person name="Wang L."/>
            <person name="Nong W."/>
            <person name="Wan A.T."/>
            <person name="Shi M."/>
            <person name="Liu X."/>
            <person name="Cao Q."/>
            <person name="Hui J.H.L."/>
            <person name="Sookrung N."/>
            <person name="Leung T.F."/>
            <person name="Tungtrongchitr A."/>
            <person name="Tsui S.K.W."/>
        </authorList>
    </citation>
    <scope>NUCLEOTIDE SEQUENCE [LARGE SCALE GENOMIC DNA]</scope>
    <source>
        <strain evidence="3">PWHHKU_190912</strain>
    </source>
</reference>
<dbReference type="Proteomes" id="UP001148838">
    <property type="component" value="Unassembled WGS sequence"/>
</dbReference>
<dbReference type="PANTHER" id="PTHR20933">
    <property type="entry name" value="F-BOX ONLY PROTEIN 33"/>
    <property type="match status" value="1"/>
</dbReference>
<organism evidence="3 4">
    <name type="scientific">Periplaneta americana</name>
    <name type="common">American cockroach</name>
    <name type="synonym">Blatta americana</name>
    <dbReference type="NCBI Taxonomy" id="6978"/>
    <lineage>
        <taxon>Eukaryota</taxon>
        <taxon>Metazoa</taxon>
        <taxon>Ecdysozoa</taxon>
        <taxon>Arthropoda</taxon>
        <taxon>Hexapoda</taxon>
        <taxon>Insecta</taxon>
        <taxon>Pterygota</taxon>
        <taxon>Neoptera</taxon>
        <taxon>Polyneoptera</taxon>
        <taxon>Dictyoptera</taxon>
        <taxon>Blattodea</taxon>
        <taxon>Blattoidea</taxon>
        <taxon>Blattidae</taxon>
        <taxon>Blattinae</taxon>
        <taxon>Periplaneta</taxon>
    </lineage>
</organism>
<dbReference type="Pfam" id="PF12937">
    <property type="entry name" value="F-box-like"/>
    <property type="match status" value="1"/>
</dbReference>
<evidence type="ECO:0000313" key="3">
    <source>
        <dbReference type="EMBL" id="KAJ4439264.1"/>
    </source>
</evidence>
<keyword evidence="4" id="KW-1185">Reference proteome</keyword>
<dbReference type="PROSITE" id="PS50181">
    <property type="entry name" value="FBOX"/>
    <property type="match status" value="1"/>
</dbReference>
<dbReference type="SMART" id="SM00256">
    <property type="entry name" value="FBOX"/>
    <property type="match status" value="1"/>
</dbReference>
<dbReference type="SUPFAM" id="SSF81383">
    <property type="entry name" value="F-box domain"/>
    <property type="match status" value="1"/>
</dbReference>
<dbReference type="Gene3D" id="3.80.10.10">
    <property type="entry name" value="Ribonuclease Inhibitor"/>
    <property type="match status" value="1"/>
</dbReference>
<dbReference type="EMBL" id="JAJSOF020000017">
    <property type="protein sequence ID" value="KAJ4439264.1"/>
    <property type="molecule type" value="Genomic_DNA"/>
</dbReference>
<evidence type="ECO:0000313" key="4">
    <source>
        <dbReference type="Proteomes" id="UP001148838"/>
    </source>
</evidence>
<sequence length="275" mass="30740">MSTNKRVMSDASEMKSCNSIPKRRRTKSTTISTVNENGCNLQLQVPSKESVGYEMGWNNLPSEALLQVFSHLPVQDLGRVAQVCQHWNRVSQFPQLWQRAEFNLSHTSKSFMQPTPVGLINYILQHHAQHLKFVIFKTDSTVESAQMACHILSRLVNCSLKTLALISSARPVFLDVDHQSFISALTVVFDHSNTLSSLAIDNTPVDDTSLEVLASSNSRTLELLRMKSCPRVSPEGKIPMPCTQIYEGDPGNNDRLRIPGAQQTPLPCLKVNWLP</sequence>
<evidence type="ECO:0000259" key="2">
    <source>
        <dbReference type="PROSITE" id="PS50181"/>
    </source>
</evidence>
<comment type="caution">
    <text evidence="3">The sequence shown here is derived from an EMBL/GenBank/DDBJ whole genome shotgun (WGS) entry which is preliminary data.</text>
</comment>
<dbReference type="PANTHER" id="PTHR20933:SF4">
    <property type="entry name" value="F-BOX INVOLVED IN POLYQ PATHOGENESIS, ISOFORM A"/>
    <property type="match status" value="1"/>
</dbReference>
<dbReference type="InterPro" id="IPR032675">
    <property type="entry name" value="LRR_dom_sf"/>
</dbReference>
<dbReference type="Gene3D" id="1.20.1280.50">
    <property type="match status" value="1"/>
</dbReference>
<dbReference type="InterPro" id="IPR001810">
    <property type="entry name" value="F-box_dom"/>
</dbReference>
<accession>A0ABQ8SZN1</accession>
<dbReference type="InterPro" id="IPR036047">
    <property type="entry name" value="F-box-like_dom_sf"/>
</dbReference>
<name>A0ABQ8SZN1_PERAM</name>
<evidence type="ECO:0000256" key="1">
    <source>
        <dbReference type="SAM" id="MobiDB-lite"/>
    </source>
</evidence>
<gene>
    <name evidence="3" type="ORF">ANN_07384</name>
</gene>
<protein>
    <recommendedName>
        <fullName evidence="2">F-box domain-containing protein</fullName>
    </recommendedName>
</protein>
<feature type="domain" description="F-box" evidence="2">
    <location>
        <begin position="54"/>
        <end position="100"/>
    </location>
</feature>